<gene>
    <name evidence="1" type="ORF">BJ508DRAFT_173162</name>
</gene>
<organism evidence="1 2">
    <name type="scientific">Ascobolus immersus RN42</name>
    <dbReference type="NCBI Taxonomy" id="1160509"/>
    <lineage>
        <taxon>Eukaryota</taxon>
        <taxon>Fungi</taxon>
        <taxon>Dikarya</taxon>
        <taxon>Ascomycota</taxon>
        <taxon>Pezizomycotina</taxon>
        <taxon>Pezizomycetes</taxon>
        <taxon>Pezizales</taxon>
        <taxon>Ascobolaceae</taxon>
        <taxon>Ascobolus</taxon>
    </lineage>
</organism>
<protein>
    <submittedName>
        <fullName evidence="1">Uncharacterized protein</fullName>
    </submittedName>
</protein>
<name>A0A3N4HZC5_ASCIM</name>
<dbReference type="AlphaFoldDB" id="A0A3N4HZC5"/>
<dbReference type="Proteomes" id="UP000275078">
    <property type="component" value="Unassembled WGS sequence"/>
</dbReference>
<proteinExistence type="predicted"/>
<keyword evidence="2" id="KW-1185">Reference proteome</keyword>
<reference evidence="1 2" key="1">
    <citation type="journal article" date="2018" name="Nat. Ecol. Evol.">
        <title>Pezizomycetes genomes reveal the molecular basis of ectomycorrhizal truffle lifestyle.</title>
        <authorList>
            <person name="Murat C."/>
            <person name="Payen T."/>
            <person name="Noel B."/>
            <person name="Kuo A."/>
            <person name="Morin E."/>
            <person name="Chen J."/>
            <person name="Kohler A."/>
            <person name="Krizsan K."/>
            <person name="Balestrini R."/>
            <person name="Da Silva C."/>
            <person name="Montanini B."/>
            <person name="Hainaut M."/>
            <person name="Levati E."/>
            <person name="Barry K.W."/>
            <person name="Belfiori B."/>
            <person name="Cichocki N."/>
            <person name="Clum A."/>
            <person name="Dockter R.B."/>
            <person name="Fauchery L."/>
            <person name="Guy J."/>
            <person name="Iotti M."/>
            <person name="Le Tacon F."/>
            <person name="Lindquist E.A."/>
            <person name="Lipzen A."/>
            <person name="Malagnac F."/>
            <person name="Mello A."/>
            <person name="Molinier V."/>
            <person name="Miyauchi S."/>
            <person name="Poulain J."/>
            <person name="Riccioni C."/>
            <person name="Rubini A."/>
            <person name="Sitrit Y."/>
            <person name="Splivallo R."/>
            <person name="Traeger S."/>
            <person name="Wang M."/>
            <person name="Zifcakova L."/>
            <person name="Wipf D."/>
            <person name="Zambonelli A."/>
            <person name="Paolocci F."/>
            <person name="Nowrousian M."/>
            <person name="Ottonello S."/>
            <person name="Baldrian P."/>
            <person name="Spatafora J.W."/>
            <person name="Henrissat B."/>
            <person name="Nagy L.G."/>
            <person name="Aury J.M."/>
            <person name="Wincker P."/>
            <person name="Grigoriev I.V."/>
            <person name="Bonfante P."/>
            <person name="Martin F.M."/>
        </authorList>
    </citation>
    <scope>NUCLEOTIDE SEQUENCE [LARGE SCALE GENOMIC DNA]</scope>
    <source>
        <strain evidence="1 2">RN42</strain>
    </source>
</reference>
<dbReference type="EMBL" id="ML119730">
    <property type="protein sequence ID" value="RPA77210.1"/>
    <property type="molecule type" value="Genomic_DNA"/>
</dbReference>
<evidence type="ECO:0000313" key="2">
    <source>
        <dbReference type="Proteomes" id="UP000275078"/>
    </source>
</evidence>
<accession>A0A3N4HZC5</accession>
<evidence type="ECO:0000313" key="1">
    <source>
        <dbReference type="EMBL" id="RPA77210.1"/>
    </source>
</evidence>
<sequence>MERQAALDEDDEHSKQDALLGQFVKSLRSFEAIRKTCSTTFSFEAIVLEDLHVLPPRLSLKMLKAYISSVKSIRHGSTGILRPRTYEEIIQQSLTPSSGGIMGTHSSEEDPSDIGFRIGFRGYLTSLLSGTAFLTNSGSADARLVDAYRSLLQFWSTIHFALQILTLQEKNTLSDAESVSQASLWSFLLFMSPKLPAKTEPGSETKELNQLSRIFLQVTIIMSLVGDVLDLGKRLKTGMVREEQSLLLTLILESSLLCYRTALLDAISAIENGHCASGEMRRRLFVQQLKDASSTLRFFIRLRSESIETRILRHLYASDECADG</sequence>